<dbReference type="AlphaFoldDB" id="A0AAU9CPD6"/>
<proteinExistence type="inferred from homology"/>
<dbReference type="Gene3D" id="3.40.1740.10">
    <property type="entry name" value="VC0467-like"/>
    <property type="match status" value="1"/>
</dbReference>
<dbReference type="KEGG" id="mcau:MIT9_P0965"/>
<dbReference type="RefSeq" id="WP_317706313.1">
    <property type="nucleotide sequence ID" value="NZ_AP024714.1"/>
</dbReference>
<organism evidence="3 4">
    <name type="scientific">Methylomarinovum caldicuralii</name>
    <dbReference type="NCBI Taxonomy" id="438856"/>
    <lineage>
        <taxon>Bacteria</taxon>
        <taxon>Pseudomonadati</taxon>
        <taxon>Pseudomonadota</taxon>
        <taxon>Gammaproteobacteria</taxon>
        <taxon>Methylococcales</taxon>
        <taxon>Methylothermaceae</taxon>
        <taxon>Methylomarinovum</taxon>
    </lineage>
</organism>
<evidence type="ECO:0000313" key="3">
    <source>
        <dbReference type="EMBL" id="BCX81387.1"/>
    </source>
</evidence>
<dbReference type="HAMAP" id="MF_00758">
    <property type="entry name" value="UPF0301"/>
    <property type="match status" value="1"/>
</dbReference>
<dbReference type="SUPFAM" id="SSF143456">
    <property type="entry name" value="VC0467-like"/>
    <property type="match status" value="1"/>
</dbReference>
<dbReference type="Proteomes" id="UP001321825">
    <property type="component" value="Chromosome"/>
</dbReference>
<dbReference type="Pfam" id="PF02622">
    <property type="entry name" value="DUF179"/>
    <property type="match status" value="1"/>
</dbReference>
<gene>
    <name evidence="3" type="ORF">MIT9_P0965</name>
</gene>
<keyword evidence="4" id="KW-1185">Reference proteome</keyword>
<dbReference type="EMBL" id="AP024714">
    <property type="protein sequence ID" value="BCX81387.1"/>
    <property type="molecule type" value="Genomic_DNA"/>
</dbReference>
<accession>A0AAU9CPD6</accession>
<dbReference type="PANTHER" id="PTHR30327:SF1">
    <property type="entry name" value="UPF0301 PROTEIN YQGE"/>
    <property type="match status" value="1"/>
</dbReference>
<dbReference type="PANTHER" id="PTHR30327">
    <property type="entry name" value="UNCHARACTERIZED PROTEIN YQGE"/>
    <property type="match status" value="1"/>
</dbReference>
<protein>
    <recommendedName>
        <fullName evidence="2">UPF0301 protein MIT9_P0965</fullName>
    </recommendedName>
</protein>
<reference evidence="4" key="1">
    <citation type="journal article" date="2024" name="Int. J. Syst. Evol. Microbiol.">
        <title>Methylomarinovum tepidoasis sp. nov., a moderately thermophilic methanotroph of the family Methylothermaceae isolated from a deep-sea hydrothermal field.</title>
        <authorList>
            <person name="Hirayama H."/>
            <person name="Takaki Y."/>
            <person name="Abe M."/>
            <person name="Miyazaki M."/>
            <person name="Uematsu K."/>
            <person name="Matsui Y."/>
            <person name="Takai K."/>
        </authorList>
    </citation>
    <scope>NUCLEOTIDE SEQUENCE [LARGE SCALE GENOMIC DNA]</scope>
    <source>
        <strain evidence="4">IT-9</strain>
    </source>
</reference>
<evidence type="ECO:0000256" key="1">
    <source>
        <dbReference type="ARBA" id="ARBA00009600"/>
    </source>
</evidence>
<sequence>MTTHTALTGQFLIAMPTLDDPNFAHTVTYICQHSEEGALGIVISRPLEDMRLKDILASMQIEAGNEAIAAEPVYFGGPVQPERGFVLHTPVGDWHGTLAVDDRVGLTTSRDILEAIAAGRGPEKFLVALGYAGWGAGQLEREMLENAWLNVKADMEILFDLPPAQRWKAAAARLGIDLDRMSSQVGHG</sequence>
<dbReference type="NCBIfam" id="NF001266">
    <property type="entry name" value="PRK00228.1-1"/>
    <property type="match status" value="1"/>
</dbReference>
<dbReference type="InterPro" id="IPR003774">
    <property type="entry name" value="AlgH-like"/>
</dbReference>
<name>A0AAU9CPD6_9GAMM</name>
<evidence type="ECO:0000313" key="4">
    <source>
        <dbReference type="Proteomes" id="UP001321825"/>
    </source>
</evidence>
<comment type="similarity">
    <text evidence="1 2">Belongs to the UPF0301 (AlgH) family.</text>
</comment>
<dbReference type="GO" id="GO:0005829">
    <property type="term" value="C:cytosol"/>
    <property type="evidence" value="ECO:0007669"/>
    <property type="project" value="TreeGrafter"/>
</dbReference>
<evidence type="ECO:0000256" key="2">
    <source>
        <dbReference type="HAMAP-Rule" id="MF_00758"/>
    </source>
</evidence>